<dbReference type="Gene3D" id="1.10.10.10">
    <property type="entry name" value="Winged helix-like DNA-binding domain superfamily/Winged helix DNA-binding domain"/>
    <property type="match status" value="1"/>
</dbReference>
<evidence type="ECO:0000313" key="1">
    <source>
        <dbReference type="EMBL" id="MCV2231930.1"/>
    </source>
</evidence>
<dbReference type="RefSeq" id="WP_263608083.1">
    <property type="nucleotide sequence ID" value="NZ_JAOVQM010000002.1"/>
</dbReference>
<name>A0ABT2Y7G8_9MOLU</name>
<sequence length="219" mass="25970">MVKTGYIKIYPKVVEETNLSGNALLIFSIIREFTLHSNEKQFNNTYSYFTNWLNITRQQVDKILNQLISEKLVSKQRNGVKSILCALARSDAYIERSFQYRHLASNLDLEQLNEDKYIWVEPYMVNEFNLSSHELILFALISGYSRSNEYAFQSSDNYYRSWLTVHTKTYYKTLRSLLNKKLIYYGSSSKDDNRRVYVSCKHLDYFVSERAFKELPFSK</sequence>
<accession>A0ABT2Y7G8</accession>
<dbReference type="EMBL" id="JAOVQM010000002">
    <property type="protein sequence ID" value="MCV2231930.1"/>
    <property type="molecule type" value="Genomic_DNA"/>
</dbReference>
<keyword evidence="2" id="KW-1185">Reference proteome</keyword>
<evidence type="ECO:0000313" key="2">
    <source>
        <dbReference type="Proteomes" id="UP001177160"/>
    </source>
</evidence>
<dbReference type="Proteomes" id="UP001177160">
    <property type="component" value="Unassembled WGS sequence"/>
</dbReference>
<protein>
    <submittedName>
        <fullName evidence="1">Uncharacterized protein</fullName>
    </submittedName>
</protein>
<comment type="caution">
    <text evidence="1">The sequence shown here is derived from an EMBL/GenBank/DDBJ whole genome shotgun (WGS) entry which is preliminary data.</text>
</comment>
<organism evidence="1 2">
    <name type="scientific">Paracholeplasma manati</name>
    <dbReference type="NCBI Taxonomy" id="591373"/>
    <lineage>
        <taxon>Bacteria</taxon>
        <taxon>Bacillati</taxon>
        <taxon>Mycoplasmatota</taxon>
        <taxon>Mollicutes</taxon>
        <taxon>Acholeplasmatales</taxon>
        <taxon>Acholeplasmataceae</taxon>
        <taxon>Paracholeplasma</taxon>
    </lineage>
</organism>
<reference evidence="1" key="1">
    <citation type="submission" date="2022-09" db="EMBL/GenBank/DDBJ databases">
        <title>Novel Mycoplasma species identified in domestic and wild animals.</title>
        <authorList>
            <person name="Volokhov D.V."/>
            <person name="Furtak V.A."/>
            <person name="Zagorodnyaya T.A."/>
        </authorList>
    </citation>
    <scope>NUCLEOTIDE SEQUENCE</scope>
    <source>
        <strain evidence="1">Oakley</strain>
    </source>
</reference>
<proteinExistence type="predicted"/>
<gene>
    <name evidence="1" type="ORF">N7548_03710</name>
</gene>
<dbReference type="InterPro" id="IPR036388">
    <property type="entry name" value="WH-like_DNA-bd_sf"/>
</dbReference>